<dbReference type="AlphaFoldDB" id="A0A9P0L895"/>
<dbReference type="EMBL" id="CAKOFQ010007122">
    <property type="protein sequence ID" value="CAH1991684.1"/>
    <property type="molecule type" value="Genomic_DNA"/>
</dbReference>
<reference evidence="1" key="1">
    <citation type="submission" date="2022-03" db="EMBL/GenBank/DDBJ databases">
        <authorList>
            <person name="Sayadi A."/>
        </authorList>
    </citation>
    <scope>NUCLEOTIDE SEQUENCE</scope>
</reference>
<accession>A0A9P0L895</accession>
<keyword evidence="2" id="KW-1185">Reference proteome</keyword>
<name>A0A9P0L895_ACAOB</name>
<sequence>ISNWHRRRYWYPSIYGTVTNVITCSVQKSNIWIRFPTSCEDLHNAKNKWQGKFNFPSAIGAIDCTHLPILKPFIHADEYVNRKNFASINVQATCNSNEEFTKGSLLGPAFIVVAFSTGPALPDASSVIVSSSAQECNQRFFCGQQQHLKFKIYAINIY</sequence>
<proteinExistence type="predicted"/>
<evidence type="ECO:0000313" key="1">
    <source>
        <dbReference type="EMBL" id="CAH1991684.1"/>
    </source>
</evidence>
<comment type="caution">
    <text evidence="1">The sequence shown here is derived from an EMBL/GenBank/DDBJ whole genome shotgun (WGS) entry which is preliminary data.</text>
</comment>
<evidence type="ECO:0000313" key="2">
    <source>
        <dbReference type="Proteomes" id="UP001152888"/>
    </source>
</evidence>
<organism evidence="1 2">
    <name type="scientific">Acanthoscelides obtectus</name>
    <name type="common">Bean weevil</name>
    <name type="synonym">Bruchus obtectus</name>
    <dbReference type="NCBI Taxonomy" id="200917"/>
    <lineage>
        <taxon>Eukaryota</taxon>
        <taxon>Metazoa</taxon>
        <taxon>Ecdysozoa</taxon>
        <taxon>Arthropoda</taxon>
        <taxon>Hexapoda</taxon>
        <taxon>Insecta</taxon>
        <taxon>Pterygota</taxon>
        <taxon>Neoptera</taxon>
        <taxon>Endopterygota</taxon>
        <taxon>Coleoptera</taxon>
        <taxon>Polyphaga</taxon>
        <taxon>Cucujiformia</taxon>
        <taxon>Chrysomeloidea</taxon>
        <taxon>Chrysomelidae</taxon>
        <taxon>Bruchinae</taxon>
        <taxon>Bruchini</taxon>
        <taxon>Acanthoscelides</taxon>
    </lineage>
</organism>
<gene>
    <name evidence="1" type="ORF">ACAOBT_LOCUS20440</name>
</gene>
<evidence type="ECO:0008006" key="3">
    <source>
        <dbReference type="Google" id="ProtNLM"/>
    </source>
</evidence>
<dbReference type="OrthoDB" id="6766673at2759"/>
<dbReference type="Proteomes" id="UP001152888">
    <property type="component" value="Unassembled WGS sequence"/>
</dbReference>
<protein>
    <recommendedName>
        <fullName evidence="3">Nuclease HARBI1</fullName>
    </recommendedName>
</protein>
<feature type="non-terminal residue" evidence="1">
    <location>
        <position position="1"/>
    </location>
</feature>